<evidence type="ECO:0000256" key="1">
    <source>
        <dbReference type="SAM" id="MobiDB-lite"/>
    </source>
</evidence>
<feature type="compositionally biased region" description="Basic and acidic residues" evidence="1">
    <location>
        <begin position="89"/>
        <end position="101"/>
    </location>
</feature>
<dbReference type="AlphaFoldDB" id="A0A6J4RXG6"/>
<proteinExistence type="predicted"/>
<keyword evidence="2" id="KW-0472">Membrane</keyword>
<feature type="transmembrane region" description="Helical" evidence="2">
    <location>
        <begin position="6"/>
        <end position="25"/>
    </location>
</feature>
<gene>
    <name evidence="3" type="ORF">AVDCRST_MAG69-698</name>
</gene>
<dbReference type="EMBL" id="CADCVP010000091">
    <property type="protein sequence ID" value="CAA9479520.1"/>
    <property type="molecule type" value="Genomic_DNA"/>
</dbReference>
<evidence type="ECO:0000313" key="3">
    <source>
        <dbReference type="EMBL" id="CAA9479520.1"/>
    </source>
</evidence>
<sequence>MNLLTLVLALTLQGLVVGAFGRLALPGRDPMSIPQTIGLGLAGTFLAGIVVWLVTGGSAAPTFLIALFFTVVLLYLVRRRRGGGLTDPGLDRARSGPPEHR</sequence>
<keyword evidence="2" id="KW-0812">Transmembrane</keyword>
<keyword evidence="2" id="KW-1133">Transmembrane helix</keyword>
<accession>A0A6J4RXG6</accession>
<evidence type="ECO:0000256" key="2">
    <source>
        <dbReference type="SAM" id="Phobius"/>
    </source>
</evidence>
<organism evidence="3">
    <name type="scientific">uncultured Solirubrobacteraceae bacterium</name>
    <dbReference type="NCBI Taxonomy" id="1162706"/>
    <lineage>
        <taxon>Bacteria</taxon>
        <taxon>Bacillati</taxon>
        <taxon>Actinomycetota</taxon>
        <taxon>Thermoleophilia</taxon>
        <taxon>Solirubrobacterales</taxon>
        <taxon>Solirubrobacteraceae</taxon>
        <taxon>environmental samples</taxon>
    </lineage>
</organism>
<feature type="transmembrane region" description="Helical" evidence="2">
    <location>
        <begin position="37"/>
        <end position="54"/>
    </location>
</feature>
<protein>
    <submittedName>
        <fullName evidence="3">Uncharacterized protein</fullName>
    </submittedName>
</protein>
<feature type="region of interest" description="Disordered" evidence="1">
    <location>
        <begin position="82"/>
        <end position="101"/>
    </location>
</feature>
<name>A0A6J4RXG6_9ACTN</name>
<feature type="transmembrane region" description="Helical" evidence="2">
    <location>
        <begin position="60"/>
        <end position="77"/>
    </location>
</feature>
<reference evidence="3" key="1">
    <citation type="submission" date="2020-02" db="EMBL/GenBank/DDBJ databases">
        <authorList>
            <person name="Meier V. D."/>
        </authorList>
    </citation>
    <scope>NUCLEOTIDE SEQUENCE</scope>
    <source>
        <strain evidence="3">AVDCRST_MAG69</strain>
    </source>
</reference>